<proteinExistence type="inferred from homology"/>
<feature type="binding site" evidence="8">
    <location>
        <position position="167"/>
    </location>
    <ligand>
        <name>Zn(2+)</name>
        <dbReference type="ChEBI" id="CHEBI:29105"/>
        <label>1</label>
    </ligand>
</feature>
<dbReference type="InterPro" id="IPR051464">
    <property type="entry name" value="Peptidase_M42_aminopept"/>
</dbReference>
<feature type="binding site" evidence="8">
    <location>
        <position position="167"/>
    </location>
    <ligand>
        <name>Zn(2+)</name>
        <dbReference type="ChEBI" id="CHEBI:29105"/>
        <label>2</label>
    </ligand>
</feature>
<comment type="cofactor">
    <cofactor evidence="8">
        <name>a divalent metal cation</name>
        <dbReference type="ChEBI" id="CHEBI:60240"/>
    </cofactor>
    <text evidence="8">Binds 2 divalent metal cations per subunit.</text>
</comment>
<dbReference type="AlphaFoldDB" id="A0A9D1ANJ4"/>
<evidence type="ECO:0000256" key="6">
    <source>
        <dbReference type="PIRNR" id="PIRNR001123"/>
    </source>
</evidence>
<reference evidence="9" key="1">
    <citation type="submission" date="2020-10" db="EMBL/GenBank/DDBJ databases">
        <authorList>
            <person name="Gilroy R."/>
        </authorList>
    </citation>
    <scope>NUCLEOTIDE SEQUENCE</scope>
    <source>
        <strain evidence="9">ChiSxjej1B13-7958</strain>
    </source>
</reference>
<keyword evidence="5" id="KW-0378">Hydrolase</keyword>
<dbReference type="SUPFAM" id="SSF101821">
    <property type="entry name" value="Aminopeptidase/glucanase lid domain"/>
    <property type="match status" value="1"/>
</dbReference>
<dbReference type="Gene3D" id="2.40.30.40">
    <property type="entry name" value="Peptidase M42, domain 2"/>
    <property type="match status" value="1"/>
</dbReference>
<organism evidence="9 10">
    <name type="scientific">Candidatus Caccousia avicola</name>
    <dbReference type="NCBI Taxonomy" id="2840721"/>
    <lineage>
        <taxon>Bacteria</taxon>
        <taxon>Bacillati</taxon>
        <taxon>Bacillota</taxon>
        <taxon>Clostridia</taxon>
        <taxon>Eubacteriales</taxon>
        <taxon>Oscillospiraceae</taxon>
        <taxon>Oscillospiraceae incertae sedis</taxon>
        <taxon>Candidatus Caccousia</taxon>
    </lineage>
</organism>
<evidence type="ECO:0000256" key="7">
    <source>
        <dbReference type="PIRSR" id="PIRSR001123-1"/>
    </source>
</evidence>
<comment type="caution">
    <text evidence="9">The sequence shown here is derived from an EMBL/GenBank/DDBJ whole genome shotgun (WGS) entry which is preliminary data.</text>
</comment>
<protein>
    <submittedName>
        <fullName evidence="9">M42 family peptidase</fullName>
    </submittedName>
</protein>
<evidence type="ECO:0000313" key="9">
    <source>
        <dbReference type="EMBL" id="HIR47300.1"/>
    </source>
</evidence>
<gene>
    <name evidence="9" type="ORF">IAB89_06525</name>
</gene>
<dbReference type="Proteomes" id="UP000824242">
    <property type="component" value="Unassembled WGS sequence"/>
</dbReference>
<reference evidence="9" key="2">
    <citation type="journal article" date="2021" name="PeerJ">
        <title>Extensive microbial diversity within the chicken gut microbiome revealed by metagenomics and culture.</title>
        <authorList>
            <person name="Gilroy R."/>
            <person name="Ravi A."/>
            <person name="Getino M."/>
            <person name="Pursley I."/>
            <person name="Horton D.L."/>
            <person name="Alikhan N.F."/>
            <person name="Baker D."/>
            <person name="Gharbi K."/>
            <person name="Hall N."/>
            <person name="Watson M."/>
            <person name="Adriaenssens E.M."/>
            <person name="Foster-Nyarko E."/>
            <person name="Jarju S."/>
            <person name="Secka A."/>
            <person name="Antonio M."/>
            <person name="Oren A."/>
            <person name="Chaudhuri R.R."/>
            <person name="La Ragione R."/>
            <person name="Hildebrand F."/>
            <person name="Pallen M.J."/>
        </authorList>
    </citation>
    <scope>NUCLEOTIDE SEQUENCE</scope>
    <source>
        <strain evidence="9">ChiSxjej1B13-7958</strain>
    </source>
</reference>
<dbReference type="Pfam" id="PF05343">
    <property type="entry name" value="Peptidase_M42"/>
    <property type="match status" value="1"/>
</dbReference>
<keyword evidence="2" id="KW-0031">Aminopeptidase</keyword>
<dbReference type="GO" id="GO:0004177">
    <property type="term" value="F:aminopeptidase activity"/>
    <property type="evidence" value="ECO:0007669"/>
    <property type="project" value="UniProtKB-UniRule"/>
</dbReference>
<accession>A0A9D1ANJ4</accession>
<sequence>MEKLRELVFRLCGEPGLPGEEKSAAALLAREIAPFADRVETDANGNVFAWLGQQGAKERVLLDAHMDQVGLIVTRLEKDGRIAVDRCGGVDRRVLPGAPVLVHGAQKLAGVIAAAEHPEKEKSDRLWVDCGRSGEELGQLVSPGDRVTLWQRPVSLLGDRISCAALDDRCGCAVLIRCAELLKEEPLSCEVVVQFSTLEEIGCQGAGVGAYRIQPTRAVAVDVSFASQPGVPPEKCGTLGGGPMIGISPVLDGNMSRRMVSLARRDGIPYSCEVMGGETSTNGDRIAVSRSGVPTALLSVPLRNMHTAAEVIDLRDVERTAQLLASYLKEVRE</sequence>
<keyword evidence="3" id="KW-0645">Protease</keyword>
<dbReference type="GO" id="GO:0006508">
    <property type="term" value="P:proteolysis"/>
    <property type="evidence" value="ECO:0007669"/>
    <property type="project" value="UniProtKB-KW"/>
</dbReference>
<dbReference type="GO" id="GO:0046872">
    <property type="term" value="F:metal ion binding"/>
    <property type="evidence" value="ECO:0007669"/>
    <property type="project" value="UniProtKB-UniRule"/>
</dbReference>
<evidence type="ECO:0000313" key="10">
    <source>
        <dbReference type="Proteomes" id="UP000824242"/>
    </source>
</evidence>
<feature type="binding site" evidence="8">
    <location>
        <position position="222"/>
    </location>
    <ligand>
        <name>Zn(2+)</name>
        <dbReference type="ChEBI" id="CHEBI:29105"/>
        <label>1</label>
    </ligand>
</feature>
<dbReference type="EMBL" id="DVGZ01000068">
    <property type="protein sequence ID" value="HIR47300.1"/>
    <property type="molecule type" value="Genomic_DNA"/>
</dbReference>
<dbReference type="SUPFAM" id="SSF53187">
    <property type="entry name" value="Zn-dependent exopeptidases"/>
    <property type="match status" value="1"/>
</dbReference>
<dbReference type="PIRSF" id="PIRSF001123">
    <property type="entry name" value="PepA_GA"/>
    <property type="match status" value="1"/>
</dbReference>
<dbReference type="InterPro" id="IPR023367">
    <property type="entry name" value="Peptidase_M42_dom2"/>
</dbReference>
<comment type="similarity">
    <text evidence="1 6">Belongs to the peptidase M42 family.</text>
</comment>
<evidence type="ECO:0000256" key="1">
    <source>
        <dbReference type="ARBA" id="ARBA00006272"/>
    </source>
</evidence>
<feature type="binding site" evidence="8">
    <location>
        <position position="65"/>
    </location>
    <ligand>
        <name>Zn(2+)</name>
        <dbReference type="ChEBI" id="CHEBI:29105"/>
        <label>1</label>
    </ligand>
</feature>
<evidence type="ECO:0000256" key="8">
    <source>
        <dbReference type="PIRSR" id="PIRSR001123-2"/>
    </source>
</evidence>
<dbReference type="InterPro" id="IPR008007">
    <property type="entry name" value="Peptidase_M42"/>
</dbReference>
<evidence type="ECO:0000256" key="3">
    <source>
        <dbReference type="ARBA" id="ARBA00022670"/>
    </source>
</evidence>
<keyword evidence="4 8" id="KW-0479">Metal-binding</keyword>
<feature type="active site" description="Proton acceptor" evidence="7">
    <location>
        <position position="199"/>
    </location>
</feature>
<name>A0A9D1ANJ4_9FIRM</name>
<dbReference type="PANTHER" id="PTHR32481">
    <property type="entry name" value="AMINOPEPTIDASE"/>
    <property type="match status" value="1"/>
</dbReference>
<evidence type="ECO:0000256" key="4">
    <source>
        <dbReference type="ARBA" id="ARBA00022723"/>
    </source>
</evidence>
<dbReference type="Gene3D" id="3.40.630.10">
    <property type="entry name" value="Zn peptidases"/>
    <property type="match status" value="1"/>
</dbReference>
<evidence type="ECO:0000256" key="2">
    <source>
        <dbReference type="ARBA" id="ARBA00022438"/>
    </source>
</evidence>
<dbReference type="PANTHER" id="PTHR32481:SF20">
    <property type="entry name" value="AMINOPEPTIDASE YSDC"/>
    <property type="match status" value="1"/>
</dbReference>
<feature type="binding site" evidence="8">
    <location>
        <position position="200"/>
    </location>
    <ligand>
        <name>Zn(2+)</name>
        <dbReference type="ChEBI" id="CHEBI:29105"/>
        <label>2</label>
    </ligand>
</feature>
<evidence type="ECO:0000256" key="5">
    <source>
        <dbReference type="ARBA" id="ARBA00022801"/>
    </source>
</evidence>
<feature type="binding site" evidence="8">
    <location>
        <position position="306"/>
    </location>
    <ligand>
        <name>Zn(2+)</name>
        <dbReference type="ChEBI" id="CHEBI:29105"/>
        <label>2</label>
    </ligand>
</feature>